<sequence>MAWALLVVSLAFLDSRKKIAFLIALFSIIAGISTNILTYPAIITLSVITALGAAHVYYKNHFGLSTTAVIVL</sequence>
<dbReference type="AlphaFoldDB" id="A0A1I7HWD2"/>
<evidence type="ECO:0000313" key="1">
    <source>
        <dbReference type="EMBL" id="SFU64929.1"/>
    </source>
</evidence>
<dbReference type="EMBL" id="FPBJ01000016">
    <property type="protein sequence ID" value="SFU64929.1"/>
    <property type="molecule type" value="Genomic_DNA"/>
</dbReference>
<name>A0A1I7HWD2_9GAMM</name>
<dbReference type="STRING" id="351659.SAMN05421784_11673"/>
<dbReference type="RefSeq" id="WP_177216208.1">
    <property type="nucleotide sequence ID" value="NZ_CAWRBG010000028.1"/>
</dbReference>
<gene>
    <name evidence="1" type="ORF">SAMN05421784_11673</name>
</gene>
<proteinExistence type="predicted"/>
<dbReference type="Proteomes" id="UP000242496">
    <property type="component" value="Unassembled WGS sequence"/>
</dbReference>
<reference evidence="2" key="1">
    <citation type="submission" date="2016-10" db="EMBL/GenBank/DDBJ databases">
        <authorList>
            <person name="Varghese N."/>
            <person name="Submissions S."/>
        </authorList>
    </citation>
    <scope>NUCLEOTIDE SEQUENCE [LARGE SCALE GENOMIC DNA]</scope>
    <source>
        <strain evidence="2">DSM 18168</strain>
    </source>
</reference>
<accession>A0A1I7HWD2</accession>
<keyword evidence="2" id="KW-1185">Reference proteome</keyword>
<evidence type="ECO:0000313" key="2">
    <source>
        <dbReference type="Proteomes" id="UP000242496"/>
    </source>
</evidence>
<organism evidence="1 2">
    <name type="scientific">Xenorhabdus koppenhoeferi</name>
    <dbReference type="NCBI Taxonomy" id="351659"/>
    <lineage>
        <taxon>Bacteria</taxon>
        <taxon>Pseudomonadati</taxon>
        <taxon>Pseudomonadota</taxon>
        <taxon>Gammaproteobacteria</taxon>
        <taxon>Enterobacterales</taxon>
        <taxon>Morganellaceae</taxon>
        <taxon>Xenorhabdus</taxon>
    </lineage>
</organism>
<protein>
    <submittedName>
        <fullName evidence="1">Uncharacterized protein</fullName>
    </submittedName>
</protein>